<feature type="domain" description="Tyr recombinase" evidence="6">
    <location>
        <begin position="119"/>
        <end position="304"/>
    </location>
</feature>
<dbReference type="GO" id="GO:0006310">
    <property type="term" value="P:DNA recombination"/>
    <property type="evidence" value="ECO:0007669"/>
    <property type="project" value="UniProtKB-KW"/>
</dbReference>
<dbReference type="EMBL" id="VXRY01000103">
    <property type="protein sequence ID" value="MXY33005.1"/>
    <property type="molecule type" value="Genomic_DNA"/>
</dbReference>
<evidence type="ECO:0000259" key="7">
    <source>
        <dbReference type="PROSITE" id="PS51900"/>
    </source>
</evidence>
<dbReference type="GO" id="GO:0007059">
    <property type="term" value="P:chromosome segregation"/>
    <property type="evidence" value="ECO:0007669"/>
    <property type="project" value="UniProtKB-KW"/>
</dbReference>
<evidence type="ECO:0000256" key="2">
    <source>
        <dbReference type="ARBA" id="ARBA00022908"/>
    </source>
</evidence>
<dbReference type="InterPro" id="IPR044068">
    <property type="entry name" value="CB"/>
</dbReference>
<gene>
    <name evidence="8" type="ORF">F4Y60_02740</name>
</gene>
<protein>
    <submittedName>
        <fullName evidence="8">Tyrosine-type recombinase/integrase</fullName>
    </submittedName>
</protein>
<keyword evidence="1" id="KW-0159">Chromosome partition</keyword>
<reference evidence="8" key="1">
    <citation type="submission" date="2019-09" db="EMBL/GenBank/DDBJ databases">
        <title>Characterisation of the sponge microbiome using genome-centric metagenomics.</title>
        <authorList>
            <person name="Engelberts J.P."/>
            <person name="Robbins S.J."/>
            <person name="De Goeij J.M."/>
            <person name="Aranda M."/>
            <person name="Bell S.C."/>
            <person name="Webster N.S."/>
        </authorList>
    </citation>
    <scope>NUCLEOTIDE SEQUENCE</scope>
    <source>
        <strain evidence="8">SB0664_bin_43</strain>
    </source>
</reference>
<name>A0A6B0XXQ4_9RHOB</name>
<dbReference type="AlphaFoldDB" id="A0A6B0XXQ4"/>
<sequence length="333" mass="37463">MTDLAPNLSKFLNEHLARDQRASPHTIASYSLAFERFVAFAAKRLKTRPIRIAVQQLSVPLILDFLDQLEKERGNSIRTRNLRLVAIKSFFRYLEFRVPACLELAQQVHAIPAKRFDRGLVKSLDMDEVQAILDAPDTGTMNGVRDRAMLLLTYAAGLRVSEAVGLKLQDLGHNLATMHVMGKGRRERVMPVWGIAQSVLKEWLAVRPDGPDDHLFLNGRGKGMTRHGFAHRLEVHVATASRKVPSLTGRKVSPHVLRHACAIHTLDAVENDLRKVSLYLGHASMQSTETYTRGDPIERLETLSKRVPPQIRKGRFRQPSDPLMAMLGGLKRL</sequence>
<dbReference type="PROSITE" id="PS51898">
    <property type="entry name" value="TYR_RECOMBINASE"/>
    <property type="match status" value="1"/>
</dbReference>
<dbReference type="InterPro" id="IPR002104">
    <property type="entry name" value="Integrase_catalytic"/>
</dbReference>
<dbReference type="SUPFAM" id="SSF47823">
    <property type="entry name" value="lambda integrase-like, N-terminal domain"/>
    <property type="match status" value="1"/>
</dbReference>
<keyword evidence="2" id="KW-0229">DNA integration</keyword>
<evidence type="ECO:0000259" key="6">
    <source>
        <dbReference type="PROSITE" id="PS51898"/>
    </source>
</evidence>
<evidence type="ECO:0000256" key="3">
    <source>
        <dbReference type="ARBA" id="ARBA00023125"/>
    </source>
</evidence>
<evidence type="ECO:0000256" key="4">
    <source>
        <dbReference type="ARBA" id="ARBA00023172"/>
    </source>
</evidence>
<dbReference type="Gene3D" id="1.10.150.130">
    <property type="match status" value="1"/>
</dbReference>
<comment type="caution">
    <text evidence="8">The sequence shown here is derived from an EMBL/GenBank/DDBJ whole genome shotgun (WGS) entry which is preliminary data.</text>
</comment>
<keyword evidence="3 5" id="KW-0238">DNA-binding</keyword>
<keyword evidence="4" id="KW-0233">DNA recombination</keyword>
<dbReference type="PROSITE" id="PS51900">
    <property type="entry name" value="CB"/>
    <property type="match status" value="1"/>
</dbReference>
<dbReference type="Gene3D" id="1.10.443.10">
    <property type="entry name" value="Intergrase catalytic core"/>
    <property type="match status" value="1"/>
</dbReference>
<dbReference type="InterPro" id="IPR004107">
    <property type="entry name" value="Integrase_SAM-like_N"/>
</dbReference>
<evidence type="ECO:0000256" key="1">
    <source>
        <dbReference type="ARBA" id="ARBA00022829"/>
    </source>
</evidence>
<dbReference type="SUPFAM" id="SSF56349">
    <property type="entry name" value="DNA breaking-rejoining enzymes"/>
    <property type="match status" value="1"/>
</dbReference>
<organism evidence="8">
    <name type="scientific">Boseongicola sp. SB0664_bin_43</name>
    <dbReference type="NCBI Taxonomy" id="2604844"/>
    <lineage>
        <taxon>Bacteria</taxon>
        <taxon>Pseudomonadati</taxon>
        <taxon>Pseudomonadota</taxon>
        <taxon>Alphaproteobacteria</taxon>
        <taxon>Rhodobacterales</taxon>
        <taxon>Paracoccaceae</taxon>
        <taxon>Boseongicola</taxon>
    </lineage>
</organism>
<dbReference type="InterPro" id="IPR013762">
    <property type="entry name" value="Integrase-like_cat_sf"/>
</dbReference>
<evidence type="ECO:0000313" key="8">
    <source>
        <dbReference type="EMBL" id="MXY33005.1"/>
    </source>
</evidence>
<dbReference type="GO" id="GO:0015074">
    <property type="term" value="P:DNA integration"/>
    <property type="evidence" value="ECO:0007669"/>
    <property type="project" value="UniProtKB-KW"/>
</dbReference>
<dbReference type="InterPro" id="IPR011010">
    <property type="entry name" value="DNA_brk_join_enz"/>
</dbReference>
<dbReference type="PANTHER" id="PTHR30349:SF81">
    <property type="entry name" value="TYROSINE RECOMBINASE XERC"/>
    <property type="match status" value="1"/>
</dbReference>
<dbReference type="Pfam" id="PF02899">
    <property type="entry name" value="Phage_int_SAM_1"/>
    <property type="match status" value="1"/>
</dbReference>
<dbReference type="Pfam" id="PF00589">
    <property type="entry name" value="Phage_integrase"/>
    <property type="match status" value="1"/>
</dbReference>
<accession>A0A6B0XXQ4</accession>
<proteinExistence type="predicted"/>
<dbReference type="GO" id="GO:0003677">
    <property type="term" value="F:DNA binding"/>
    <property type="evidence" value="ECO:0007669"/>
    <property type="project" value="UniProtKB-UniRule"/>
</dbReference>
<evidence type="ECO:0000256" key="5">
    <source>
        <dbReference type="PROSITE-ProRule" id="PRU01248"/>
    </source>
</evidence>
<dbReference type="InterPro" id="IPR050090">
    <property type="entry name" value="Tyrosine_recombinase_XerCD"/>
</dbReference>
<dbReference type="PANTHER" id="PTHR30349">
    <property type="entry name" value="PHAGE INTEGRASE-RELATED"/>
    <property type="match status" value="1"/>
</dbReference>
<feature type="domain" description="Core-binding (CB)" evidence="7">
    <location>
        <begin position="2"/>
        <end position="95"/>
    </location>
</feature>
<dbReference type="InterPro" id="IPR010998">
    <property type="entry name" value="Integrase_recombinase_N"/>
</dbReference>